<dbReference type="EMBL" id="JAQKAB010000016">
    <property type="protein sequence ID" value="MDA7028407.1"/>
    <property type="molecule type" value="Genomic_DNA"/>
</dbReference>
<comment type="caution">
    <text evidence="2">The sequence shown here is derived from an EMBL/GenBank/DDBJ whole genome shotgun (WGS) entry which is preliminary data.</text>
</comment>
<protein>
    <submittedName>
        <fullName evidence="2">5-bromo-4-chloroindolyl phosphate hydrolysis family protein</fullName>
    </submittedName>
</protein>
<evidence type="ECO:0000256" key="1">
    <source>
        <dbReference type="SAM" id="Phobius"/>
    </source>
</evidence>
<accession>A0ABT4X8N1</accession>
<feature type="transmembrane region" description="Helical" evidence="1">
    <location>
        <begin position="32"/>
        <end position="51"/>
    </location>
</feature>
<evidence type="ECO:0000313" key="3">
    <source>
        <dbReference type="Proteomes" id="UP001211894"/>
    </source>
</evidence>
<evidence type="ECO:0000313" key="2">
    <source>
        <dbReference type="EMBL" id="MDA7028407.1"/>
    </source>
</evidence>
<dbReference type="RefSeq" id="WP_271342223.1">
    <property type="nucleotide sequence ID" value="NZ_JAQKAB010000016.1"/>
</dbReference>
<proteinExistence type="predicted"/>
<keyword evidence="1" id="KW-0472">Membrane</keyword>
<dbReference type="Pfam" id="PF10112">
    <property type="entry name" value="Halogen_Hydrol"/>
    <property type="match status" value="1"/>
</dbReference>
<keyword evidence="1" id="KW-0812">Transmembrane</keyword>
<dbReference type="Proteomes" id="UP001211894">
    <property type="component" value="Unassembled WGS sequence"/>
</dbReference>
<organism evidence="2 3">
    <name type="scientific">Bacillus changyiensis</name>
    <dbReference type="NCBI Taxonomy" id="3004103"/>
    <lineage>
        <taxon>Bacteria</taxon>
        <taxon>Bacillati</taxon>
        <taxon>Bacillota</taxon>
        <taxon>Bacilli</taxon>
        <taxon>Bacillales</taxon>
        <taxon>Bacillaceae</taxon>
        <taxon>Bacillus</taxon>
    </lineage>
</organism>
<reference evidence="2 3" key="1">
    <citation type="submission" date="2023-01" db="EMBL/GenBank/DDBJ databases">
        <title>Bacillus changyiensis sp. nov., isolated from a coastal deposit.</title>
        <authorList>
            <person name="Xiao G."/>
            <person name="Lai Q."/>
            <person name="Hu Z."/>
            <person name="Shao Z."/>
        </authorList>
    </citation>
    <scope>NUCLEOTIDE SEQUENCE [LARGE SCALE GENOMIC DNA]</scope>
    <source>
        <strain evidence="2 3">CLL-7-23</strain>
    </source>
</reference>
<dbReference type="InterPro" id="IPR018770">
    <property type="entry name" value="ChloroindolylP_hydrolase"/>
</dbReference>
<gene>
    <name evidence="2" type="ORF">PJ311_17855</name>
</gene>
<keyword evidence="3" id="KW-1185">Reference proteome</keyword>
<keyword evidence="1" id="KW-1133">Transmembrane helix</keyword>
<sequence length="210" mass="25127">MKRFLLFLLLLLAANSISVLLWLTCFIVFDQTFLLSSVYAAATWNLVYFGGKWYKTFLLRKENKLTRQEYRYIKQNLKEAKVKIVRLRKAIFSVKSLQTLKQNMDIYRMARKIYWLTKEEPNRFYQVERFYYQNLDLVVELTEKYALLASQPKRNPKLEMVLSETRLTIGELAKQLEKDLYDLLKTDIDHLQYELDVAKHSFKNAGEKIK</sequence>
<name>A0ABT4X8N1_9BACI</name>